<keyword evidence="1" id="KW-0472">Membrane</keyword>
<protein>
    <submittedName>
        <fullName evidence="2">Uncharacterized protein</fullName>
    </submittedName>
</protein>
<proteinExistence type="predicted"/>
<evidence type="ECO:0000256" key="1">
    <source>
        <dbReference type="SAM" id="Phobius"/>
    </source>
</evidence>
<name>G0M825_CAEBE</name>
<dbReference type="Proteomes" id="UP000008068">
    <property type="component" value="Unassembled WGS sequence"/>
</dbReference>
<feature type="transmembrane region" description="Helical" evidence="1">
    <location>
        <begin position="12"/>
        <end position="32"/>
    </location>
</feature>
<keyword evidence="3" id="KW-1185">Reference proteome</keyword>
<keyword evidence="1" id="KW-0812">Transmembrane</keyword>
<dbReference type="AlphaFoldDB" id="G0M825"/>
<dbReference type="eggNOG" id="ENOG502TIYR">
    <property type="taxonomic scope" value="Eukaryota"/>
</dbReference>
<keyword evidence="1" id="KW-1133">Transmembrane helix</keyword>
<dbReference type="OMA" id="IREWFFP"/>
<reference evidence="3" key="1">
    <citation type="submission" date="2011-07" db="EMBL/GenBank/DDBJ databases">
        <authorList>
            <consortium name="Caenorhabditis brenneri Sequencing and Analysis Consortium"/>
            <person name="Wilson R.K."/>
        </authorList>
    </citation>
    <scope>NUCLEOTIDE SEQUENCE [LARGE SCALE GENOMIC DNA]</scope>
    <source>
        <strain evidence="3">PB2801</strain>
    </source>
</reference>
<organism evidence="3">
    <name type="scientific">Caenorhabditis brenneri</name>
    <name type="common">Nematode worm</name>
    <dbReference type="NCBI Taxonomy" id="135651"/>
    <lineage>
        <taxon>Eukaryota</taxon>
        <taxon>Metazoa</taxon>
        <taxon>Ecdysozoa</taxon>
        <taxon>Nematoda</taxon>
        <taxon>Chromadorea</taxon>
        <taxon>Rhabditida</taxon>
        <taxon>Rhabditina</taxon>
        <taxon>Rhabditomorpha</taxon>
        <taxon>Rhabditoidea</taxon>
        <taxon>Rhabditidae</taxon>
        <taxon>Peloderinae</taxon>
        <taxon>Caenorhabditis</taxon>
    </lineage>
</organism>
<evidence type="ECO:0000313" key="2">
    <source>
        <dbReference type="EMBL" id="EGT29950.1"/>
    </source>
</evidence>
<dbReference type="InParanoid" id="G0M825"/>
<gene>
    <name evidence="2" type="ORF">CAEBREN_11955</name>
</gene>
<dbReference type="EMBL" id="GL379786">
    <property type="protein sequence ID" value="EGT29950.1"/>
    <property type="molecule type" value="Genomic_DNA"/>
</dbReference>
<dbReference type="FunCoup" id="G0M825">
    <property type="interactions" value="227"/>
</dbReference>
<accession>G0M825</accession>
<evidence type="ECO:0000313" key="3">
    <source>
        <dbReference type="Proteomes" id="UP000008068"/>
    </source>
</evidence>
<sequence>MVSIGMEIVKALYIILLFIWLGFFMILIASLIREWFFPEPKHFEQFEEEKDYVPPPPKFVSLDVSQLEKFHGLKAVVEHEDTTDTAPLLGY</sequence>
<dbReference type="HOGENOM" id="CLU_2514694_0_0_1"/>